<reference evidence="5" key="2">
    <citation type="submission" date="2017-11" db="EMBL/GenBank/DDBJ databases">
        <title>Candida auris genome assembly and annotation.</title>
        <authorList>
            <person name="Munoz J.F."/>
            <person name="Gade L.G."/>
            <person name="Chow N.A."/>
            <person name="Litvintseva A.P."/>
            <person name="Loparev V.N."/>
            <person name="Cuomo C.A."/>
        </authorList>
    </citation>
    <scope>NUCLEOTIDE SEQUENCE</scope>
    <source>
        <strain evidence="5">B8441</strain>
    </source>
</reference>
<dbReference type="EMBL" id="PEKT02000010">
    <property type="protein sequence ID" value="PIS48605.1"/>
    <property type="molecule type" value="Genomic_DNA"/>
</dbReference>
<accession>A0A5Q7YKP6</accession>
<keyword evidence="6" id="KW-1185">Reference proteome</keyword>
<evidence type="ECO:0008006" key="7">
    <source>
        <dbReference type="Google" id="ProtNLM"/>
    </source>
</evidence>
<dbReference type="Pfam" id="PF01920">
    <property type="entry name" value="Prefoldin_2"/>
    <property type="match status" value="1"/>
</dbReference>
<evidence type="ECO:0000313" key="4">
    <source>
        <dbReference type="EMBL" id="KAK8439697.1"/>
    </source>
</evidence>
<keyword evidence="2" id="KW-0143">Chaperone</keyword>
<dbReference type="Gene3D" id="1.10.287.370">
    <property type="match status" value="1"/>
</dbReference>
<organism evidence="5">
    <name type="scientific">Candidozyma auris</name>
    <name type="common">Yeast</name>
    <name type="synonym">Candida auris</name>
    <dbReference type="NCBI Taxonomy" id="498019"/>
    <lineage>
        <taxon>Eukaryota</taxon>
        <taxon>Fungi</taxon>
        <taxon>Dikarya</taxon>
        <taxon>Ascomycota</taxon>
        <taxon>Saccharomycotina</taxon>
        <taxon>Pichiomycetes</taxon>
        <taxon>Metschnikowiaceae</taxon>
        <taxon>Candidozyma</taxon>
    </lineage>
</organism>
<dbReference type="OrthoDB" id="29646at2759"/>
<feature type="coiled-coil region" evidence="3">
    <location>
        <begin position="76"/>
        <end position="107"/>
    </location>
</feature>
<reference evidence="4" key="4">
    <citation type="submission" date="2024-03" db="EMBL/GenBank/DDBJ databases">
        <title>Improved genome assembly of Candida auris strain B8441 and annotation of B11205.</title>
        <authorList>
            <person name="Cauldron N.C."/>
            <person name="Shea T."/>
            <person name="Cuomo C.A."/>
        </authorList>
    </citation>
    <scope>NUCLEOTIDE SEQUENCE</scope>
    <source>
        <strain evidence="4">B8441</strain>
    </source>
</reference>
<evidence type="ECO:0000256" key="2">
    <source>
        <dbReference type="ARBA" id="ARBA00023186"/>
    </source>
</evidence>
<dbReference type="InterPro" id="IPR002777">
    <property type="entry name" value="PFD_beta-like"/>
</dbReference>
<dbReference type="InterPro" id="IPR027235">
    <property type="entry name" value="PFD2"/>
</dbReference>
<dbReference type="OMA" id="CFKMIGG"/>
<dbReference type="GO" id="GO:0005737">
    <property type="term" value="C:cytoplasm"/>
    <property type="evidence" value="ECO:0007669"/>
    <property type="project" value="EnsemblFungi"/>
</dbReference>
<name>A0A5Q7YKP6_CANAR</name>
<accession>A0A2H0ZDA1</accession>
<dbReference type="GO" id="GO:0006457">
    <property type="term" value="P:protein folding"/>
    <property type="evidence" value="ECO:0007669"/>
    <property type="project" value="InterPro"/>
</dbReference>
<protein>
    <recommendedName>
        <fullName evidence="7">Prefoldin subunit</fullName>
    </recommendedName>
</protein>
<feature type="coiled-coil region" evidence="3">
    <location>
        <begin position="5"/>
        <end position="39"/>
    </location>
</feature>
<keyword evidence="3" id="KW-0175">Coiled coil</keyword>
<reference evidence="4 6" key="3">
    <citation type="journal article" date="2018" name="Nat. Commun.">
        <title>Genomic insights into multidrug-resistance, mating and virulence in Candida auris and related emerging species.</title>
        <authorList>
            <person name="Munoz J.F."/>
            <person name="Gade L."/>
            <person name="Chow N.A."/>
            <person name="Loparev V.N."/>
            <person name="Juieng P."/>
            <person name="Berkow E.L."/>
            <person name="Farrer R.A."/>
            <person name="Litvintseva A.P."/>
            <person name="Cuomo C.A."/>
        </authorList>
    </citation>
    <scope>GENOME REANNOTATION</scope>
    <source>
        <strain evidence="4 6">B8441</strain>
    </source>
</reference>
<reference evidence="5 6" key="1">
    <citation type="journal article" date="2017" name="Clin. Infect. Dis.">
        <title>Simultaneous emergence of multidrug-resistant Candida auris on 3 continents confirmed by whole-genome sequencing and epidemiological analyses.</title>
        <authorList>
            <person name="Lockhart S.R."/>
            <person name="Etienne K.A."/>
            <person name="Vallabhaneni S."/>
            <person name="Farooqi J."/>
            <person name="Chowdhary A."/>
            <person name="Govender N.P."/>
            <person name="Colombo A.L."/>
            <person name="Calvo B."/>
            <person name="Cuomo C.A."/>
            <person name="Desjardins C.A."/>
            <person name="Berkow E.L."/>
            <person name="Castanheira M."/>
            <person name="Magobo R.E."/>
            <person name="Jabeen K."/>
            <person name="Asghar R.J."/>
            <person name="Meis J.F."/>
            <person name="Jackson B."/>
            <person name="Chiller T."/>
            <person name="Litvintseva A.P."/>
        </authorList>
    </citation>
    <scope>NUCLEOTIDE SEQUENCE [LARGE SCALE GENOMIC DNA]</scope>
    <source>
        <strain evidence="5 6">B8441</strain>
    </source>
</reference>
<dbReference type="GO" id="GO:0007021">
    <property type="term" value="P:tubulin complex assembly"/>
    <property type="evidence" value="ECO:0007669"/>
    <property type="project" value="EnsemblFungi"/>
</dbReference>
<comment type="caution">
    <text evidence="5">The sequence shown here is derived from an EMBL/GenBank/DDBJ whole genome shotgun (WGS) entry which is preliminary data.</text>
</comment>
<evidence type="ECO:0000256" key="3">
    <source>
        <dbReference type="SAM" id="Coils"/>
    </source>
</evidence>
<dbReference type="GO" id="GO:0015631">
    <property type="term" value="F:tubulin binding"/>
    <property type="evidence" value="ECO:0007669"/>
    <property type="project" value="EnsemblFungi"/>
</dbReference>
<dbReference type="PANTHER" id="PTHR13303">
    <property type="entry name" value="PREFOLDIN SUBUNIT 2"/>
    <property type="match status" value="1"/>
</dbReference>
<dbReference type="InterPro" id="IPR009053">
    <property type="entry name" value="Prefoldin"/>
</dbReference>
<evidence type="ECO:0000256" key="1">
    <source>
        <dbReference type="ARBA" id="ARBA00008045"/>
    </source>
</evidence>
<dbReference type="AlphaFoldDB" id="A0A5Q7YKP6"/>
<dbReference type="GO" id="GO:0016272">
    <property type="term" value="C:prefoldin complex"/>
    <property type="evidence" value="ECO:0007669"/>
    <property type="project" value="EnsemblFungi"/>
</dbReference>
<gene>
    <name evidence="5" type="ORF">B9J08_005303</name>
    <name evidence="4" type="ORF">B9J08_04186</name>
</gene>
<proteinExistence type="inferred from homology"/>
<evidence type="ECO:0000313" key="6">
    <source>
        <dbReference type="Proteomes" id="UP000230249"/>
    </source>
</evidence>
<evidence type="ECO:0000313" key="5">
    <source>
        <dbReference type="EMBL" id="PIS48605.1"/>
    </source>
</evidence>
<dbReference type="Proteomes" id="UP000230249">
    <property type="component" value="Unassembled WGS sequence"/>
</dbReference>
<dbReference type="GO" id="GO:0051082">
    <property type="term" value="F:unfolded protein binding"/>
    <property type="evidence" value="ECO:0007669"/>
    <property type="project" value="InterPro"/>
</dbReference>
<comment type="similarity">
    <text evidence="1">Belongs to the prefoldin subunit beta family.</text>
</comment>
<dbReference type="SUPFAM" id="SSF46579">
    <property type="entry name" value="Prefoldin"/>
    <property type="match status" value="1"/>
</dbReference>
<sequence>MSEQKQSEEQRTQALQLQFNQYQEALTELQSQLSSISSQAQEHAIVDQTLSSIPPEKREGRKCFKMIGGVLVEKSVDDVIKLLDEEKKELEKTKTTIEKELVETKKKMDEWMTKNKVKVMRQ</sequence>
<dbReference type="EMBL" id="PEKT03000004">
    <property type="protein sequence ID" value="KAK8439697.1"/>
    <property type="molecule type" value="Genomic_DNA"/>
</dbReference>